<dbReference type="Gramene" id="evm.model.03.1587">
    <property type="protein sequence ID" value="cds.evm.model.03.1587"/>
    <property type="gene ID" value="evm.TU.03.1587"/>
</dbReference>
<evidence type="ECO:0008006" key="6">
    <source>
        <dbReference type="Google" id="ProtNLM"/>
    </source>
</evidence>
<dbReference type="AlphaFoldDB" id="A0A803P5V7"/>
<evidence type="ECO:0000259" key="2">
    <source>
        <dbReference type="Pfam" id="PF13456"/>
    </source>
</evidence>
<dbReference type="SUPFAM" id="SSF56672">
    <property type="entry name" value="DNA/RNA polymerases"/>
    <property type="match status" value="1"/>
</dbReference>
<dbReference type="EnsemblPlants" id="evm.model.03.1587">
    <property type="protein sequence ID" value="cds.evm.model.03.1587"/>
    <property type="gene ID" value="evm.TU.03.1587"/>
</dbReference>
<feature type="domain" description="Reverse transcriptase" evidence="1">
    <location>
        <begin position="207"/>
        <end position="319"/>
    </location>
</feature>
<dbReference type="PANTHER" id="PTHR33116">
    <property type="entry name" value="REVERSE TRANSCRIPTASE ZINC-BINDING DOMAIN-CONTAINING PROTEIN-RELATED-RELATED"/>
    <property type="match status" value="1"/>
</dbReference>
<evidence type="ECO:0000313" key="5">
    <source>
        <dbReference type="Proteomes" id="UP000596661"/>
    </source>
</evidence>
<feature type="domain" description="Reverse transcriptase zinc-binding" evidence="3">
    <location>
        <begin position="511"/>
        <end position="598"/>
    </location>
</feature>
<dbReference type="Gene3D" id="3.30.420.10">
    <property type="entry name" value="Ribonuclease H-like superfamily/Ribonuclease H"/>
    <property type="match status" value="1"/>
</dbReference>
<reference evidence="4" key="1">
    <citation type="submission" date="2018-11" db="EMBL/GenBank/DDBJ databases">
        <authorList>
            <person name="Grassa J C."/>
        </authorList>
    </citation>
    <scope>NUCLEOTIDE SEQUENCE [LARGE SCALE GENOMIC DNA]</scope>
</reference>
<reference evidence="4" key="2">
    <citation type="submission" date="2021-03" db="UniProtKB">
        <authorList>
            <consortium name="EnsemblPlants"/>
        </authorList>
    </citation>
    <scope>IDENTIFICATION</scope>
</reference>
<dbReference type="InterPro" id="IPR002156">
    <property type="entry name" value="RNaseH_domain"/>
</dbReference>
<dbReference type="Pfam" id="PF13456">
    <property type="entry name" value="RVT_3"/>
    <property type="match status" value="1"/>
</dbReference>
<dbReference type="Pfam" id="PF13966">
    <property type="entry name" value="zf-RVT"/>
    <property type="match status" value="1"/>
</dbReference>
<dbReference type="InterPro" id="IPR043502">
    <property type="entry name" value="DNA/RNA_pol_sf"/>
</dbReference>
<dbReference type="InterPro" id="IPR026960">
    <property type="entry name" value="RVT-Znf"/>
</dbReference>
<keyword evidence="5" id="KW-1185">Reference proteome</keyword>
<evidence type="ECO:0000259" key="3">
    <source>
        <dbReference type="Pfam" id="PF13966"/>
    </source>
</evidence>
<dbReference type="InterPro" id="IPR036397">
    <property type="entry name" value="RNaseH_sf"/>
</dbReference>
<accession>A0A803P5V7</accession>
<dbReference type="PANTHER" id="PTHR33116:SF78">
    <property type="entry name" value="OS12G0587133 PROTEIN"/>
    <property type="match status" value="1"/>
</dbReference>
<dbReference type="GO" id="GO:0004523">
    <property type="term" value="F:RNA-DNA hybrid ribonuclease activity"/>
    <property type="evidence" value="ECO:0007669"/>
    <property type="project" value="InterPro"/>
</dbReference>
<protein>
    <recommendedName>
        <fullName evidence="6">Reverse transcriptase domain-containing protein</fullName>
    </recommendedName>
</protein>
<dbReference type="GO" id="GO:0003676">
    <property type="term" value="F:nucleic acid binding"/>
    <property type="evidence" value="ECO:0007669"/>
    <property type="project" value="InterPro"/>
</dbReference>
<evidence type="ECO:0000259" key="1">
    <source>
        <dbReference type="Pfam" id="PF00078"/>
    </source>
</evidence>
<feature type="domain" description="RNase H type-1" evidence="2">
    <location>
        <begin position="634"/>
        <end position="729"/>
    </location>
</feature>
<proteinExistence type="predicted"/>
<evidence type="ECO:0000313" key="4">
    <source>
        <dbReference type="EnsemblPlants" id="cds.evm.model.03.1587"/>
    </source>
</evidence>
<name>A0A803P5V7_CANSA</name>
<dbReference type="Proteomes" id="UP000596661">
    <property type="component" value="Chromosome 3"/>
</dbReference>
<organism evidence="4 5">
    <name type="scientific">Cannabis sativa</name>
    <name type="common">Hemp</name>
    <name type="synonym">Marijuana</name>
    <dbReference type="NCBI Taxonomy" id="3483"/>
    <lineage>
        <taxon>Eukaryota</taxon>
        <taxon>Viridiplantae</taxon>
        <taxon>Streptophyta</taxon>
        <taxon>Embryophyta</taxon>
        <taxon>Tracheophyta</taxon>
        <taxon>Spermatophyta</taxon>
        <taxon>Magnoliopsida</taxon>
        <taxon>eudicotyledons</taxon>
        <taxon>Gunneridae</taxon>
        <taxon>Pentapetalae</taxon>
        <taxon>rosids</taxon>
        <taxon>fabids</taxon>
        <taxon>Rosales</taxon>
        <taxon>Cannabaceae</taxon>
        <taxon>Cannabis</taxon>
    </lineage>
</organism>
<dbReference type="InterPro" id="IPR000477">
    <property type="entry name" value="RT_dom"/>
</dbReference>
<sequence>MLNLYRKLKKTKDHLLRWNRKHFKMIHKQVEDAQQSLELIERENSPDVNVLDEARARLNEALAREEIFWRQKSRVAWLKEGDRCTKFFMASTVVRRRKNFIQAIKNENNEWIRDPTAIAGLFVDKFNNIFTGNRPSSSPDLHWIRGISVTQSENEFLNSIPSDEEIEASLRSMGNDKAPGPDGMPVGFYTQHWDTTKRDLIDMGYIKPRCGLRQGDPLSPALFILAADVLSRLLMAKAEEGAITGFKISRNGPAITRLMFVDDIILFGKATIKEARGFLKCLEDYCSWSGQAVNYNKSTVFFSKGVAPNTTSEISQLLGMKRMKRDAIYLGLPLFRSLKKTTDLQFLVDRVIPLTIARKVDKCLRDFWWGDTEERKTMHTIAWNSLCQSKLRGGLGFRCVETVNKAFILKWAWKALTDDSSIWSKVIKAKYLKDRNFLDVEQHCGDSGMWKAILKSRTLLNNSICRKIRNGADTSIWFDPWNDVKAILNIDLPQGDARDSWLWMGEPNGTFSIKSACRLVKGHTETTTSSPTWKTIWNSKVHHRLKFLWWQLARDSFPTRGKLSTFMNLPSNLCPLCDQQIETTMHLFWKCNLAKAIWFNTRWGIRTECVMVDNWNDWELWFLMDGNRPHDVSFDEFMTTTLYPEIGEALALCMAAELVNSLGYDQACFQCDNLTVTNVMQPRAAAASHFKLETAKDRFTNYYSNFRSWDLIHTPRACNFIAHNVAKWARLTNTVGSINPMTLETNILDDYVEWSHDNG</sequence>
<dbReference type="Pfam" id="PF00078">
    <property type="entry name" value="RVT_1"/>
    <property type="match status" value="1"/>
</dbReference>
<dbReference type="EMBL" id="UZAU01000322">
    <property type="status" value="NOT_ANNOTATED_CDS"/>
    <property type="molecule type" value="Genomic_DNA"/>
</dbReference>